<name>A0AAD9EUX0_DISEL</name>
<feature type="compositionally biased region" description="Polar residues" evidence="1">
    <location>
        <begin position="206"/>
        <end position="216"/>
    </location>
</feature>
<organism evidence="2 3">
    <name type="scientific">Dissostichus eleginoides</name>
    <name type="common">Patagonian toothfish</name>
    <name type="synonym">Dissostichus amissus</name>
    <dbReference type="NCBI Taxonomy" id="100907"/>
    <lineage>
        <taxon>Eukaryota</taxon>
        <taxon>Metazoa</taxon>
        <taxon>Chordata</taxon>
        <taxon>Craniata</taxon>
        <taxon>Vertebrata</taxon>
        <taxon>Euteleostomi</taxon>
        <taxon>Actinopterygii</taxon>
        <taxon>Neopterygii</taxon>
        <taxon>Teleostei</taxon>
        <taxon>Neoteleostei</taxon>
        <taxon>Acanthomorphata</taxon>
        <taxon>Eupercaria</taxon>
        <taxon>Perciformes</taxon>
        <taxon>Notothenioidei</taxon>
        <taxon>Nototheniidae</taxon>
        <taxon>Dissostichus</taxon>
    </lineage>
</organism>
<proteinExistence type="predicted"/>
<feature type="compositionally biased region" description="Polar residues" evidence="1">
    <location>
        <begin position="182"/>
        <end position="199"/>
    </location>
</feature>
<feature type="compositionally biased region" description="Polar residues" evidence="1">
    <location>
        <begin position="78"/>
        <end position="87"/>
    </location>
</feature>
<evidence type="ECO:0000313" key="3">
    <source>
        <dbReference type="Proteomes" id="UP001228049"/>
    </source>
</evidence>
<dbReference type="GO" id="GO:0070530">
    <property type="term" value="F:K63-linked polyubiquitin modification-dependent protein binding"/>
    <property type="evidence" value="ECO:0007669"/>
    <property type="project" value="InterPro"/>
</dbReference>
<dbReference type="PANTHER" id="PTHR15932">
    <property type="entry name" value="UBIQUITIN INTERACTION MOTIF-CONTAINING PROTEIN 1"/>
    <property type="match status" value="1"/>
</dbReference>
<feature type="compositionally biased region" description="Polar residues" evidence="1">
    <location>
        <begin position="377"/>
        <end position="400"/>
    </location>
</feature>
<feature type="compositionally biased region" description="Basic and acidic residues" evidence="1">
    <location>
        <begin position="500"/>
        <end position="509"/>
    </location>
</feature>
<dbReference type="InterPro" id="IPR038868">
    <property type="entry name" value="RAP80"/>
</dbReference>
<feature type="compositionally biased region" description="Basic and acidic residues" evidence="1">
    <location>
        <begin position="53"/>
        <end position="63"/>
    </location>
</feature>
<dbReference type="GO" id="GO:0070531">
    <property type="term" value="C:BRCA1-A complex"/>
    <property type="evidence" value="ECO:0007669"/>
    <property type="project" value="InterPro"/>
</dbReference>
<comment type="caution">
    <text evidence="2">The sequence shown here is derived from an EMBL/GenBank/DDBJ whole genome shotgun (WGS) entry which is preliminary data.</text>
</comment>
<dbReference type="GO" id="GO:0006302">
    <property type="term" value="P:double-strand break repair"/>
    <property type="evidence" value="ECO:0007669"/>
    <property type="project" value="InterPro"/>
</dbReference>
<feature type="compositionally biased region" description="Polar residues" evidence="1">
    <location>
        <begin position="340"/>
        <end position="356"/>
    </location>
</feature>
<dbReference type="EMBL" id="JASDAP010000023">
    <property type="protein sequence ID" value="KAK1882333.1"/>
    <property type="molecule type" value="Genomic_DNA"/>
</dbReference>
<feature type="compositionally biased region" description="Low complexity" evidence="1">
    <location>
        <begin position="613"/>
        <end position="625"/>
    </location>
</feature>
<feature type="compositionally biased region" description="Basic and acidic residues" evidence="1">
    <location>
        <begin position="698"/>
        <end position="715"/>
    </location>
</feature>
<feature type="compositionally biased region" description="Low complexity" evidence="1">
    <location>
        <begin position="37"/>
        <end position="46"/>
    </location>
</feature>
<keyword evidence="3" id="KW-1185">Reference proteome</keyword>
<feature type="compositionally biased region" description="Low complexity" evidence="1">
    <location>
        <begin position="522"/>
        <end position="538"/>
    </location>
</feature>
<feature type="compositionally biased region" description="Acidic residues" evidence="1">
    <location>
        <begin position="894"/>
        <end position="906"/>
    </location>
</feature>
<feature type="region of interest" description="Disordered" evidence="1">
    <location>
        <begin position="340"/>
        <end position="471"/>
    </location>
</feature>
<feature type="region of interest" description="Disordered" evidence="1">
    <location>
        <begin position="146"/>
        <end position="221"/>
    </location>
</feature>
<dbReference type="AlphaFoldDB" id="A0AAD9EUX0"/>
<accession>A0AAD9EUX0</accession>
<feature type="compositionally biased region" description="Low complexity" evidence="1">
    <location>
        <begin position="104"/>
        <end position="116"/>
    </location>
</feature>
<evidence type="ECO:0000313" key="2">
    <source>
        <dbReference type="EMBL" id="KAK1882333.1"/>
    </source>
</evidence>
<dbReference type="Proteomes" id="UP001228049">
    <property type="component" value="Unassembled WGS sequence"/>
</dbReference>
<feature type="compositionally biased region" description="Basic and acidic residues" evidence="1">
    <location>
        <begin position="726"/>
        <end position="744"/>
    </location>
</feature>
<reference evidence="2" key="1">
    <citation type="submission" date="2023-04" db="EMBL/GenBank/DDBJ databases">
        <title>Chromosome-level genome of Chaenocephalus aceratus.</title>
        <authorList>
            <person name="Park H."/>
        </authorList>
    </citation>
    <scope>NUCLEOTIDE SEQUENCE</scope>
    <source>
        <strain evidence="2">DE</strain>
        <tissue evidence="2">Muscle</tissue>
    </source>
</reference>
<gene>
    <name evidence="2" type="ORF">KUDE01_023117</name>
</gene>
<dbReference type="GO" id="GO:0042393">
    <property type="term" value="F:histone binding"/>
    <property type="evidence" value="ECO:0007669"/>
    <property type="project" value="TreeGrafter"/>
</dbReference>
<protein>
    <submittedName>
        <fullName evidence="2">BRCA1-A complex subunit RAP80</fullName>
    </submittedName>
</protein>
<dbReference type="PANTHER" id="PTHR15932:SF2">
    <property type="entry name" value="BRCA1-A COMPLEX SUBUNIT RAP80"/>
    <property type="match status" value="1"/>
</dbReference>
<sequence>MALRKQILKDTSDIPCGSQQVDKNSQEDDDDEDNNEELSSSPLSSSTRKKRKIEGENKSKQEMTEEEMMDLALRLSEQEASVTALRQQQEEEAMMKAIQESIVSQTQPSPASQSQSLLDDAEASPGVCSRRKLLFSGGKTACAIDQGASADIRAKGTGGESNTLRKKLKRKEVSPLLEMPDLSQSQKISAQDSPGSSDCLSAPLDSPQSSDSTQIEDCQPPKSPVFPSLGCRAEVLVPRLSQDLLQTCRSSGFVLCSQDTLTSTRESLSAPRKSPVFPKSPKLSSKLSSKLPLCRSPLFSDLDEGDEGEYFKSPVFGWNTQNKTSASACKPQDCKSGFTFSSQDSLTPSVRSTSCPPKSPVFPRSPGLPNNPHPSERSATCRSPVSSETDGGQAEQSQGFCKSPVFGRTGQREHMNVDVQTHSSGSGREGNSTPTRDPSQSLDSKPDCRLNKASLSDNTEHEICKEGNSAESELTSDMVLLWSGEDDDVTPTESPSPVFPEERPLHQAESETAPLNHVTAASPGTNSRPSTSPTSSGRQQLVATERRLQPISSEPAEGPTVSYYWGVPFCPRGLDPDKYTQVIMAQMEVYEKSLKQAQRFLLRKAEWGGAVLPQPEKSPSPESAPESPPQPVQRRSGLRLKDTDEVCEVCPETQLSGNDDDSTQDLMMGTSAGAASECKMSPERPEVEVILQVDSPAEAERQEEMEVEAPVDKKTNVPVSSSDVGGQHEKRTEELDPDVEEIKYRVLQRSSSPELEPAAPPSEDRVDCPICQSSFPLTQIERHAAYCDGEEGCFQVSFKPHRKRPRLAEASSAETGEPSNTGKIQEKCYICQKAVPLRDYSRHTELCIQRQSSNCQSNAAKGNLLSALEKTESRDSEAVPSGSKLPQREVIDLRDDDDDDEEEEGDSVSVLRISNSPIRSFTPISEATGCLIDFKKQYRGKKPRQRRK</sequence>
<evidence type="ECO:0000256" key="1">
    <source>
        <dbReference type="SAM" id="MobiDB-lite"/>
    </source>
</evidence>
<feature type="compositionally biased region" description="Polar residues" evidence="1">
    <location>
        <begin position="418"/>
        <end position="443"/>
    </location>
</feature>
<dbReference type="Gene3D" id="6.10.250.1800">
    <property type="match status" value="1"/>
</dbReference>
<dbReference type="CDD" id="cd20912">
    <property type="entry name" value="AIR_RAP80-like"/>
    <property type="match status" value="1"/>
</dbReference>
<feature type="compositionally biased region" description="Acidic residues" evidence="1">
    <location>
        <begin position="27"/>
        <end position="36"/>
    </location>
</feature>
<feature type="region of interest" description="Disordered" evidence="1">
    <location>
        <begin position="1"/>
        <end position="123"/>
    </location>
</feature>
<feature type="region of interest" description="Disordered" evidence="1">
    <location>
        <begin position="485"/>
        <end position="557"/>
    </location>
</feature>
<feature type="region of interest" description="Disordered" evidence="1">
    <location>
        <begin position="611"/>
        <end position="643"/>
    </location>
</feature>
<feature type="region of interest" description="Disordered" evidence="1">
    <location>
        <begin position="869"/>
        <end position="911"/>
    </location>
</feature>
<feature type="region of interest" description="Disordered" evidence="1">
    <location>
        <begin position="695"/>
        <end position="766"/>
    </location>
</feature>
<dbReference type="GO" id="GO:0045739">
    <property type="term" value="P:positive regulation of DNA repair"/>
    <property type="evidence" value="ECO:0007669"/>
    <property type="project" value="TreeGrafter"/>
</dbReference>